<dbReference type="AlphaFoldDB" id="A0A4R3SVE5"/>
<dbReference type="RefSeq" id="WP_119983218.1">
    <property type="nucleotide sequence ID" value="NZ_JANKBG010000032.1"/>
</dbReference>
<evidence type="ECO:0000313" key="1">
    <source>
        <dbReference type="EMBL" id="TCU52840.1"/>
    </source>
</evidence>
<evidence type="ECO:0000313" key="2">
    <source>
        <dbReference type="Proteomes" id="UP000295773"/>
    </source>
</evidence>
<protein>
    <submittedName>
        <fullName evidence="1">Uncharacterized protein</fullName>
    </submittedName>
</protein>
<name>A0A4R3SVE5_9FIRM</name>
<proteinExistence type="predicted"/>
<comment type="caution">
    <text evidence="1">The sequence shown here is derived from an EMBL/GenBank/DDBJ whole genome shotgun (WGS) entry which is preliminary data.</text>
</comment>
<sequence length="74" mass="8649">MQVKLPKGYQVGSVNTTSFAMMEIRLIKDKRYTGSLWIDLDEKTVVETKKPFYVKADQGYFVQNEDQTLTRIKK</sequence>
<reference evidence="1 2" key="1">
    <citation type="submission" date="2019-03" db="EMBL/GenBank/DDBJ databases">
        <title>Genomic Encyclopedia of Type Strains, Phase IV (KMG-IV): sequencing the most valuable type-strain genomes for metagenomic binning, comparative biology and taxonomic classification.</title>
        <authorList>
            <person name="Goeker M."/>
        </authorList>
    </citation>
    <scope>NUCLEOTIDE SEQUENCE [LARGE SCALE GENOMIC DNA]</scope>
    <source>
        <strain evidence="1 2">DSM 29481</strain>
    </source>
</reference>
<dbReference type="EMBL" id="SMBP01000031">
    <property type="protein sequence ID" value="TCU52840.1"/>
    <property type="molecule type" value="Genomic_DNA"/>
</dbReference>
<dbReference type="Proteomes" id="UP000295773">
    <property type="component" value="Unassembled WGS sequence"/>
</dbReference>
<keyword evidence="2" id="KW-1185">Reference proteome</keyword>
<accession>A0A4R3SVE5</accession>
<organism evidence="1 2">
    <name type="scientific">Longicatena caecimuris</name>
    <dbReference type="NCBI Taxonomy" id="1796635"/>
    <lineage>
        <taxon>Bacteria</taxon>
        <taxon>Bacillati</taxon>
        <taxon>Bacillota</taxon>
        <taxon>Erysipelotrichia</taxon>
        <taxon>Erysipelotrichales</taxon>
        <taxon>Erysipelotrichaceae</taxon>
        <taxon>Longicatena</taxon>
    </lineage>
</organism>
<gene>
    <name evidence="1" type="ORF">EDD61_1316</name>
</gene>